<name>A0A6G0RAK7_9STRA</name>
<protein>
    <submittedName>
        <fullName evidence="2">Uncharacterized protein</fullName>
    </submittedName>
</protein>
<evidence type="ECO:0000256" key="1">
    <source>
        <dbReference type="SAM" id="MobiDB-lite"/>
    </source>
</evidence>
<evidence type="ECO:0000313" key="2">
    <source>
        <dbReference type="EMBL" id="KAE9325123.1"/>
    </source>
</evidence>
<feature type="compositionally biased region" description="Acidic residues" evidence="1">
    <location>
        <begin position="82"/>
        <end position="97"/>
    </location>
</feature>
<feature type="region of interest" description="Disordered" evidence="1">
    <location>
        <begin position="249"/>
        <end position="276"/>
    </location>
</feature>
<organism evidence="2 3">
    <name type="scientific">Phytophthora fragariae</name>
    <dbReference type="NCBI Taxonomy" id="53985"/>
    <lineage>
        <taxon>Eukaryota</taxon>
        <taxon>Sar</taxon>
        <taxon>Stramenopiles</taxon>
        <taxon>Oomycota</taxon>
        <taxon>Peronosporomycetes</taxon>
        <taxon>Peronosporales</taxon>
        <taxon>Peronosporaceae</taxon>
        <taxon>Phytophthora</taxon>
    </lineage>
</organism>
<dbReference type="InterPro" id="IPR043502">
    <property type="entry name" value="DNA/RNA_pol_sf"/>
</dbReference>
<comment type="caution">
    <text evidence="2">The sequence shown here is derived from an EMBL/GenBank/DDBJ whole genome shotgun (WGS) entry which is preliminary data.</text>
</comment>
<accession>A0A6G0RAK7</accession>
<dbReference type="Proteomes" id="UP000486351">
    <property type="component" value="Unassembled WGS sequence"/>
</dbReference>
<proteinExistence type="predicted"/>
<dbReference type="EMBL" id="QXFY01001194">
    <property type="protein sequence ID" value="KAE9325123.1"/>
    <property type="molecule type" value="Genomic_DNA"/>
</dbReference>
<dbReference type="AlphaFoldDB" id="A0A6G0RAK7"/>
<evidence type="ECO:0000313" key="3">
    <source>
        <dbReference type="Proteomes" id="UP000486351"/>
    </source>
</evidence>
<dbReference type="SUPFAM" id="SSF56672">
    <property type="entry name" value="DNA/RNA polymerases"/>
    <property type="match status" value="1"/>
</dbReference>
<feature type="region of interest" description="Disordered" evidence="1">
    <location>
        <begin position="73"/>
        <end position="97"/>
    </location>
</feature>
<reference evidence="2 3" key="1">
    <citation type="submission" date="2018-09" db="EMBL/GenBank/DDBJ databases">
        <title>Genomic investigation of the strawberry pathogen Phytophthora fragariae indicates pathogenicity is determined by transcriptional variation in three key races.</title>
        <authorList>
            <person name="Adams T.M."/>
            <person name="Armitage A.D."/>
            <person name="Sobczyk M.K."/>
            <person name="Bates H.J."/>
            <person name="Dunwell J.M."/>
            <person name="Nellist C.F."/>
            <person name="Harrison R.J."/>
        </authorList>
    </citation>
    <scope>NUCLEOTIDE SEQUENCE [LARGE SCALE GENOMIC DNA]</scope>
    <source>
        <strain evidence="2 3">NOV-77</strain>
    </source>
</reference>
<sequence length="276" mass="29854">MLMPVHLERVSGDLLACRTSCDVDVMMGTAAGPVNVAKVCCIIVDDDEDEFLLGNPTLVALGIDVGHQMEQLPMSGSGVYSEENDGLPDDPETGQEDEAEVKELIDQLVANADDNGFSPEHMSTLRRVVRGYRDVWSIHVGAGEPARIEPYRLQLKKRSHPVRCKPRRYSPLTSTYTSNYVKQLVASGYIYPNNASRCASSVVPAPKANGEEFRITCDCRLINSTTIPVGASVPNLAVVSQRVKSANVAHPPAKGRARAGCSGSTVDGWVRSSEAR</sequence>
<gene>
    <name evidence="2" type="ORF">PF008_g16951</name>
</gene>
<dbReference type="Gene3D" id="3.10.10.10">
    <property type="entry name" value="HIV Type 1 Reverse Transcriptase, subunit A, domain 1"/>
    <property type="match status" value="1"/>
</dbReference>